<reference evidence="1" key="1">
    <citation type="submission" date="2018-02" db="EMBL/GenBank/DDBJ databases">
        <title>Rhizophora mucronata_Transcriptome.</title>
        <authorList>
            <person name="Meera S.P."/>
            <person name="Sreeshan A."/>
            <person name="Augustine A."/>
        </authorList>
    </citation>
    <scope>NUCLEOTIDE SEQUENCE</scope>
    <source>
        <tissue evidence="1">Leaf</tissue>
    </source>
</reference>
<name>A0A2P2Q361_RHIMU</name>
<dbReference type="EMBL" id="GGEC01080943">
    <property type="protein sequence ID" value="MBX61427.1"/>
    <property type="molecule type" value="Transcribed_RNA"/>
</dbReference>
<sequence length="15" mass="1728">MNQLLALMQGRRPLS</sequence>
<protein>
    <submittedName>
        <fullName evidence="1">Uncharacterized protein</fullName>
    </submittedName>
</protein>
<proteinExistence type="predicted"/>
<accession>A0A2P2Q361</accession>
<evidence type="ECO:0000313" key="1">
    <source>
        <dbReference type="EMBL" id="MBX61427.1"/>
    </source>
</evidence>
<organism evidence="1">
    <name type="scientific">Rhizophora mucronata</name>
    <name type="common">Asiatic mangrove</name>
    <dbReference type="NCBI Taxonomy" id="61149"/>
    <lineage>
        <taxon>Eukaryota</taxon>
        <taxon>Viridiplantae</taxon>
        <taxon>Streptophyta</taxon>
        <taxon>Embryophyta</taxon>
        <taxon>Tracheophyta</taxon>
        <taxon>Spermatophyta</taxon>
        <taxon>Magnoliopsida</taxon>
        <taxon>eudicotyledons</taxon>
        <taxon>Gunneridae</taxon>
        <taxon>Pentapetalae</taxon>
        <taxon>rosids</taxon>
        <taxon>fabids</taxon>
        <taxon>Malpighiales</taxon>
        <taxon>Rhizophoraceae</taxon>
        <taxon>Rhizophora</taxon>
    </lineage>
</organism>